<comment type="caution">
    <text evidence="1">The sequence shown here is derived from an EMBL/GenBank/DDBJ whole genome shotgun (WGS) entry which is preliminary data.</text>
</comment>
<evidence type="ECO:0000313" key="2">
    <source>
        <dbReference type="Proteomes" id="UP001500456"/>
    </source>
</evidence>
<name>A0ABP7TYD6_9ACTN</name>
<sequence>MGEEGTGARLTVRGHDRLQRDLENVGHFVKGQIVQQASQEKVDDWPLTALETLTSFLREGPDLLC</sequence>
<protein>
    <submittedName>
        <fullName evidence="1">Uncharacterized protein</fullName>
    </submittedName>
</protein>
<dbReference type="EMBL" id="BAAAZX010000065">
    <property type="protein sequence ID" value="GAA4032898.1"/>
    <property type="molecule type" value="Genomic_DNA"/>
</dbReference>
<proteinExistence type="predicted"/>
<reference evidence="2" key="1">
    <citation type="journal article" date="2019" name="Int. J. Syst. Evol. Microbiol.">
        <title>The Global Catalogue of Microorganisms (GCM) 10K type strain sequencing project: providing services to taxonomists for standard genome sequencing and annotation.</title>
        <authorList>
            <consortium name="The Broad Institute Genomics Platform"/>
            <consortium name="The Broad Institute Genome Sequencing Center for Infectious Disease"/>
            <person name="Wu L."/>
            <person name="Ma J."/>
        </authorList>
    </citation>
    <scope>NUCLEOTIDE SEQUENCE [LARGE SCALE GENOMIC DNA]</scope>
    <source>
        <strain evidence="2">JCM 16924</strain>
    </source>
</reference>
<dbReference type="Proteomes" id="UP001500456">
    <property type="component" value="Unassembled WGS sequence"/>
</dbReference>
<organism evidence="1 2">
    <name type="scientific">Streptomyces plumbiresistens</name>
    <dbReference type="NCBI Taxonomy" id="511811"/>
    <lineage>
        <taxon>Bacteria</taxon>
        <taxon>Bacillati</taxon>
        <taxon>Actinomycetota</taxon>
        <taxon>Actinomycetes</taxon>
        <taxon>Kitasatosporales</taxon>
        <taxon>Streptomycetaceae</taxon>
        <taxon>Streptomyces</taxon>
    </lineage>
</organism>
<keyword evidence="2" id="KW-1185">Reference proteome</keyword>
<accession>A0ABP7TYD6</accession>
<evidence type="ECO:0000313" key="1">
    <source>
        <dbReference type="EMBL" id="GAA4032898.1"/>
    </source>
</evidence>
<gene>
    <name evidence="1" type="ORF">GCM10022232_93480</name>
</gene>